<evidence type="ECO:0000256" key="1">
    <source>
        <dbReference type="ARBA" id="ARBA00005771"/>
    </source>
</evidence>
<dbReference type="PANTHER" id="PTHR11783">
    <property type="entry name" value="SULFOTRANSFERASE SULT"/>
    <property type="match status" value="1"/>
</dbReference>
<reference evidence="5 6" key="1">
    <citation type="submission" date="2025-04" db="UniProtKB">
        <authorList>
            <consortium name="RefSeq"/>
        </authorList>
    </citation>
    <scope>IDENTIFICATION</scope>
    <source>
        <tissue evidence="5 6">Whole organism</tissue>
    </source>
</reference>
<feature type="domain" description="Sulfotransferase" evidence="3">
    <location>
        <begin position="63"/>
        <end position="344"/>
    </location>
</feature>
<evidence type="ECO:0000256" key="2">
    <source>
        <dbReference type="ARBA" id="ARBA00022679"/>
    </source>
</evidence>
<accession>A0A8B7PAG9</accession>
<proteinExistence type="inferred from homology"/>
<dbReference type="Pfam" id="PF00685">
    <property type="entry name" value="Sulfotransfer_1"/>
    <property type="match status" value="1"/>
</dbReference>
<dbReference type="OMA" id="HAQDEIT"/>
<dbReference type="OrthoDB" id="205623at2759"/>
<name>A0A8B7PAG9_HYAAZ</name>
<evidence type="ECO:0000313" key="4">
    <source>
        <dbReference type="Proteomes" id="UP000694843"/>
    </source>
</evidence>
<dbReference type="AlphaFoldDB" id="A0A8B7PAG9"/>
<evidence type="ECO:0000313" key="5">
    <source>
        <dbReference type="RefSeq" id="XP_018022975.1"/>
    </source>
</evidence>
<gene>
    <name evidence="5 6" type="primary">LOC108678988</name>
</gene>
<dbReference type="RefSeq" id="XP_018022975.1">
    <property type="nucleotide sequence ID" value="XM_018167486.2"/>
</dbReference>
<comment type="similarity">
    <text evidence="1">Belongs to the sulfotransferase 1 family.</text>
</comment>
<keyword evidence="2" id="KW-0808">Transferase</keyword>
<dbReference type="Proteomes" id="UP000694843">
    <property type="component" value="Unplaced"/>
</dbReference>
<dbReference type="GeneID" id="108678988"/>
<evidence type="ECO:0000313" key="6">
    <source>
        <dbReference type="RefSeq" id="XP_018022976.1"/>
    </source>
</evidence>
<dbReference type="Gene3D" id="3.40.50.300">
    <property type="entry name" value="P-loop containing nucleotide triphosphate hydrolases"/>
    <property type="match status" value="1"/>
</dbReference>
<dbReference type="GO" id="GO:0008146">
    <property type="term" value="F:sulfotransferase activity"/>
    <property type="evidence" value="ECO:0007669"/>
    <property type="project" value="InterPro"/>
</dbReference>
<organism evidence="4 5">
    <name type="scientific">Hyalella azteca</name>
    <name type="common">Amphipod</name>
    <dbReference type="NCBI Taxonomy" id="294128"/>
    <lineage>
        <taxon>Eukaryota</taxon>
        <taxon>Metazoa</taxon>
        <taxon>Ecdysozoa</taxon>
        <taxon>Arthropoda</taxon>
        <taxon>Crustacea</taxon>
        <taxon>Multicrustacea</taxon>
        <taxon>Malacostraca</taxon>
        <taxon>Eumalacostraca</taxon>
        <taxon>Peracarida</taxon>
        <taxon>Amphipoda</taxon>
        <taxon>Senticaudata</taxon>
        <taxon>Talitrida</taxon>
        <taxon>Talitroidea</taxon>
        <taxon>Hyalellidae</taxon>
        <taxon>Hyalella</taxon>
    </lineage>
</organism>
<sequence>MFERLELSGGRFAEALPPEQQTQYSKDFTGNVSKIFRINPCGTIVPEGIKYYEEDIYNFKFRPDDVLVMSYPKCGTTWLQEIIWNMRNNPDLDHQNPEEPLLARSPVIETDMALHDYMLTTSVEKYLDEPMFSTFKTRCPNLDPKRGIHLQMAESLTEPRTLKTHLPPSCFQPGLINKCKVVLIVRHPKDVVLSFQHHCRLLKSHGFTGSQDVFIEYFVNDLMIYGSYGNLVREALQFKLHPNFYLLFYEDLKADIQAELRKLNVFLGTGLSELQLQNVERQTCFKNMQKFDPYRVMSSAVSNMDVAQKDGPFIRRGLAMAWKGELTEEQEKMMNDFIMKHFTDQEFKARFH</sequence>
<protein>
    <submittedName>
        <fullName evidence="5 6">Sulfotransferase 1A1</fullName>
    </submittedName>
</protein>
<dbReference type="InterPro" id="IPR027417">
    <property type="entry name" value="P-loop_NTPase"/>
</dbReference>
<dbReference type="InterPro" id="IPR000863">
    <property type="entry name" value="Sulfotransferase_dom"/>
</dbReference>
<dbReference type="KEGG" id="hazt:108678988"/>
<evidence type="ECO:0000259" key="3">
    <source>
        <dbReference type="Pfam" id="PF00685"/>
    </source>
</evidence>
<dbReference type="RefSeq" id="XP_018022976.1">
    <property type="nucleotide sequence ID" value="XM_018167487.2"/>
</dbReference>
<dbReference type="SUPFAM" id="SSF52540">
    <property type="entry name" value="P-loop containing nucleoside triphosphate hydrolases"/>
    <property type="match status" value="1"/>
</dbReference>
<keyword evidence="4" id="KW-1185">Reference proteome</keyword>